<feature type="domain" description="SET" evidence="18">
    <location>
        <begin position="221"/>
        <end position="338"/>
    </location>
</feature>
<evidence type="ECO:0000256" key="9">
    <source>
        <dbReference type="ARBA" id="ARBA00022679"/>
    </source>
</evidence>
<dbReference type="Pfam" id="PF00397">
    <property type="entry name" value="WW"/>
    <property type="match status" value="1"/>
</dbReference>
<comment type="function">
    <text evidence="1">Histone methyltransferase that trimethylates histone H3 'Lys-36' forming H3K36me3. Involved in transcription elongation as well as in transcription repression.</text>
</comment>
<feature type="compositionally biased region" description="Polar residues" evidence="16">
    <location>
        <begin position="718"/>
        <end position="729"/>
    </location>
</feature>
<dbReference type="PROSITE" id="PS50868">
    <property type="entry name" value="POST_SET"/>
    <property type="match status" value="1"/>
</dbReference>
<evidence type="ECO:0000256" key="16">
    <source>
        <dbReference type="SAM" id="MobiDB-lite"/>
    </source>
</evidence>
<sequence>MRSSTKPDPPPTASTNGTTASDTASATKTTAMPTDKEKRDKETAADKLREKGSSRNLSATPSDRGSITPLQTSVSTPNGKANGNASSNGTRQSGIATPAPDSSTSSSTPVPTSAAKPSRKSSSKAVKREVVLFNHLPSATEEAIKSFEVIPNCQYGSKNMGNTDGDVLDCDCKPEWEKSQNNACGEDGDCINRATKCECVVGTSACGDECQNQRFQRKQYADVDVIKTEKKGYGLRARQDLQANDFIYEYIGDVINEATFRRRMIKYDKGGIKHFYFMSLTRSEFVDATVKGNLGRFCNHSCNPNCYVDKWVVGNKLRMGIFALCDIQAGEELVFNYNVDRYGAEPQVCYCGESNCVGVIGGKTQTERATKLSTAVVEALGIDDGENWDTAVAKKPRKKKSVSDDEDPYVEGLEAKNLTDDSVRKVMAVLMQCKEKWIAVKLLDRIKACNEERILHIVVRMHAYIIMKSVLVTFANDDLVVLQVLHVLDKLPRITNNKIQASNITQTIQGFISSSNSEVADAADNLIKSWAKLKSGYRITKRQGNAVSYEQDGVFYDERNRHNDASNNGSTADKEKKPPSPVIDAPKGPKNNTPQRNPLMQQTRRRMPFHGAGVNAIALSQQPQQQQQQLHFQQQQPQQRQDQHVDLLPEGWHVAKDTHGNNYYYNAAGQTTWERPQIPRPISESTKTVNKAAQVQEMYKNLIEQVLREPPKRHESPAVSTPQQAEQPLSVTIEPRGSAHSNSNSGKLDWWTSLSIEKQKKHYENTIAGHVKTIAESYRHKLPRDELKRFSKDICKKIVDSDYKRGRVNDPRAPLPSRAIKNLKEYVCDFFKKAVVKYQARKRSSPPDLQQNGQDHHPPAPNSSASTLGSAPASLSATSAAHTEDTPFSAPSSPGSDGKNKRKRDGDGDGDGDGEPGMAFYEGPETASSKRLKDEIETDADVEARAEAAIVPCPPPPPTEPTQAMKDQQMFREQEEALVRENEEAQRDEDAALANEQTYK</sequence>
<dbReference type="Pfam" id="PF00856">
    <property type="entry name" value="SET"/>
    <property type="match status" value="1"/>
</dbReference>
<evidence type="ECO:0000256" key="12">
    <source>
        <dbReference type="ARBA" id="ARBA00023163"/>
    </source>
</evidence>
<accession>A0ABR4MNR4</accession>
<dbReference type="SMART" id="SM00570">
    <property type="entry name" value="AWS"/>
    <property type="match status" value="1"/>
</dbReference>
<dbReference type="InterPro" id="IPR036020">
    <property type="entry name" value="WW_dom_sf"/>
</dbReference>
<gene>
    <name evidence="21" type="ORF">HOO65_020438</name>
</gene>
<dbReference type="SMART" id="SM00456">
    <property type="entry name" value="WW"/>
    <property type="match status" value="1"/>
</dbReference>
<keyword evidence="8" id="KW-0489">Methyltransferase</keyword>
<keyword evidence="7" id="KW-0678">Repressor</keyword>
<comment type="catalytic activity">
    <reaction evidence="15">
        <text>L-lysyl(36)-[histone H3] + 3 S-adenosyl-L-methionine = N(6),N(6),N(6)-trimethyl-L-lysyl(36)-[histone H3] + 3 S-adenosyl-L-homocysteine + 3 H(+)</text>
        <dbReference type="Rhea" id="RHEA:60324"/>
        <dbReference type="Rhea" id="RHEA-COMP:9785"/>
        <dbReference type="Rhea" id="RHEA-COMP:15536"/>
        <dbReference type="ChEBI" id="CHEBI:15378"/>
        <dbReference type="ChEBI" id="CHEBI:29969"/>
        <dbReference type="ChEBI" id="CHEBI:57856"/>
        <dbReference type="ChEBI" id="CHEBI:59789"/>
        <dbReference type="ChEBI" id="CHEBI:61961"/>
        <dbReference type="EC" id="2.1.1.359"/>
    </reaction>
</comment>
<keyword evidence="13" id="KW-0539">Nucleus</keyword>
<evidence type="ECO:0000313" key="22">
    <source>
        <dbReference type="Proteomes" id="UP001610728"/>
    </source>
</evidence>
<dbReference type="PROSITE" id="PS51215">
    <property type="entry name" value="AWS"/>
    <property type="match status" value="1"/>
</dbReference>
<dbReference type="InterPro" id="IPR035441">
    <property type="entry name" value="TFIIS/LEDGF_dom_sf"/>
</dbReference>
<feature type="compositionally biased region" description="Low complexity" evidence="16">
    <location>
        <begin position="96"/>
        <end position="116"/>
    </location>
</feature>
<evidence type="ECO:0000256" key="4">
    <source>
        <dbReference type="ARBA" id="ARBA00012178"/>
    </source>
</evidence>
<dbReference type="SMART" id="SM00508">
    <property type="entry name" value="PostSET"/>
    <property type="match status" value="1"/>
</dbReference>
<dbReference type="PROSITE" id="PS50020">
    <property type="entry name" value="WW_DOMAIN_2"/>
    <property type="match status" value="1"/>
</dbReference>
<feature type="domain" description="WW" evidence="17">
    <location>
        <begin position="646"/>
        <end position="678"/>
    </location>
</feature>
<dbReference type="EMBL" id="JABSNW010000002">
    <property type="protein sequence ID" value="KAL2889896.1"/>
    <property type="molecule type" value="Genomic_DNA"/>
</dbReference>
<feature type="domain" description="AWS" evidence="20">
    <location>
        <begin position="165"/>
        <end position="219"/>
    </location>
</feature>
<keyword evidence="22" id="KW-1185">Reference proteome</keyword>
<keyword evidence="6" id="KW-0158">Chromosome</keyword>
<dbReference type="InterPro" id="IPR017923">
    <property type="entry name" value="TFIIS_N"/>
</dbReference>
<feature type="compositionally biased region" description="Basic and acidic residues" evidence="16">
    <location>
        <begin position="969"/>
        <end position="990"/>
    </location>
</feature>
<comment type="subcellular location">
    <subcellularLocation>
        <location evidence="3">Chromosome</location>
    </subcellularLocation>
    <subcellularLocation>
        <location evidence="2">Nucleus</location>
    </subcellularLocation>
</comment>
<feature type="region of interest" description="Disordered" evidence="16">
    <location>
        <begin position="710"/>
        <end position="729"/>
    </location>
</feature>
<organism evidence="21 22">
    <name type="scientific">Ceratocystis lukuohia</name>
    <dbReference type="NCBI Taxonomy" id="2019550"/>
    <lineage>
        <taxon>Eukaryota</taxon>
        <taxon>Fungi</taxon>
        <taxon>Dikarya</taxon>
        <taxon>Ascomycota</taxon>
        <taxon>Pezizomycotina</taxon>
        <taxon>Sordariomycetes</taxon>
        <taxon>Hypocreomycetidae</taxon>
        <taxon>Microascales</taxon>
        <taxon>Ceratocystidaceae</taxon>
        <taxon>Ceratocystis</taxon>
    </lineage>
</organism>
<evidence type="ECO:0000259" key="19">
    <source>
        <dbReference type="PROSITE" id="PS50868"/>
    </source>
</evidence>
<dbReference type="PANTHER" id="PTHR22884">
    <property type="entry name" value="SET DOMAIN PROTEINS"/>
    <property type="match status" value="1"/>
</dbReference>
<dbReference type="InterPro" id="IPR013257">
    <property type="entry name" value="SRI"/>
</dbReference>
<evidence type="ECO:0000256" key="11">
    <source>
        <dbReference type="ARBA" id="ARBA00023015"/>
    </source>
</evidence>
<dbReference type="InterPro" id="IPR044437">
    <property type="entry name" value="SETD2/Set2_SET"/>
</dbReference>
<dbReference type="InterPro" id="IPR046341">
    <property type="entry name" value="SET_dom_sf"/>
</dbReference>
<dbReference type="Pfam" id="PF17907">
    <property type="entry name" value="AWS"/>
    <property type="match status" value="1"/>
</dbReference>
<reference evidence="21 22" key="1">
    <citation type="submission" date="2020-05" db="EMBL/GenBank/DDBJ databases">
        <title>Ceratocystis lukuohia genome.</title>
        <authorList>
            <person name="Harrington T.C."/>
            <person name="Kim K."/>
            <person name="Mayers C.G."/>
        </authorList>
    </citation>
    <scope>NUCLEOTIDE SEQUENCE [LARGE SCALE GENOMIC DNA]</scope>
    <source>
        <strain evidence="21 22">C4212</strain>
    </source>
</reference>
<dbReference type="Gene3D" id="1.20.930.10">
    <property type="entry name" value="Conserved domain common to transcription factors TFIIS, elongin A, CRSP70"/>
    <property type="match status" value="1"/>
</dbReference>
<dbReference type="SUPFAM" id="SSF47676">
    <property type="entry name" value="Conserved domain common to transcription factors TFIIS, elongin A, CRSP70"/>
    <property type="match status" value="1"/>
</dbReference>
<keyword evidence="12" id="KW-0804">Transcription</keyword>
<proteinExistence type="predicted"/>
<dbReference type="Gene3D" id="1.10.1740.100">
    <property type="entry name" value="Set2, Rpb1 interacting domain"/>
    <property type="match status" value="1"/>
</dbReference>
<evidence type="ECO:0000259" key="17">
    <source>
        <dbReference type="PROSITE" id="PS50020"/>
    </source>
</evidence>
<dbReference type="InterPro" id="IPR050777">
    <property type="entry name" value="SET2_Histone-Lys_MeTrsfase"/>
</dbReference>
<evidence type="ECO:0000259" key="18">
    <source>
        <dbReference type="PROSITE" id="PS50280"/>
    </source>
</evidence>
<feature type="region of interest" description="Disordered" evidence="16">
    <location>
        <begin position="839"/>
        <end position="1000"/>
    </location>
</feature>
<evidence type="ECO:0000256" key="7">
    <source>
        <dbReference type="ARBA" id="ARBA00022491"/>
    </source>
</evidence>
<evidence type="ECO:0000259" key="20">
    <source>
        <dbReference type="PROSITE" id="PS51215"/>
    </source>
</evidence>
<feature type="compositionally biased region" description="Low complexity" evidence="16">
    <location>
        <begin position="13"/>
        <end position="31"/>
    </location>
</feature>
<keyword evidence="9" id="KW-0808">Transferase</keyword>
<feature type="region of interest" description="Disordered" evidence="16">
    <location>
        <begin position="1"/>
        <end position="126"/>
    </location>
</feature>
<evidence type="ECO:0000256" key="13">
    <source>
        <dbReference type="ARBA" id="ARBA00023242"/>
    </source>
</evidence>
<evidence type="ECO:0000256" key="2">
    <source>
        <dbReference type="ARBA" id="ARBA00004123"/>
    </source>
</evidence>
<evidence type="ECO:0000256" key="8">
    <source>
        <dbReference type="ARBA" id="ARBA00022603"/>
    </source>
</evidence>
<dbReference type="Gene3D" id="2.20.70.10">
    <property type="match status" value="1"/>
</dbReference>
<name>A0ABR4MNR4_9PEZI</name>
<evidence type="ECO:0000256" key="1">
    <source>
        <dbReference type="ARBA" id="ARBA00003901"/>
    </source>
</evidence>
<evidence type="ECO:0000313" key="21">
    <source>
        <dbReference type="EMBL" id="KAL2889896.1"/>
    </source>
</evidence>
<feature type="compositionally biased region" description="Low complexity" evidence="16">
    <location>
        <begin position="78"/>
        <end position="89"/>
    </location>
</feature>
<dbReference type="PROSITE" id="PS50280">
    <property type="entry name" value="SET"/>
    <property type="match status" value="1"/>
</dbReference>
<dbReference type="PROSITE" id="PS51568">
    <property type="entry name" value="SAM_MT43_SET2_1"/>
    <property type="match status" value="1"/>
</dbReference>
<dbReference type="Pfam" id="PF08711">
    <property type="entry name" value="Med26"/>
    <property type="match status" value="1"/>
</dbReference>
<evidence type="ECO:0000256" key="6">
    <source>
        <dbReference type="ARBA" id="ARBA00022454"/>
    </source>
</evidence>
<dbReference type="InterPro" id="IPR003616">
    <property type="entry name" value="Post-SET_dom"/>
</dbReference>
<comment type="caution">
    <text evidence="21">The sequence shown here is derived from an EMBL/GenBank/DDBJ whole genome shotgun (WGS) entry which is preliminary data.</text>
</comment>
<dbReference type="InterPro" id="IPR001202">
    <property type="entry name" value="WW_dom"/>
</dbReference>
<dbReference type="EC" id="2.1.1.359" evidence="4"/>
<dbReference type="Proteomes" id="UP001610728">
    <property type="component" value="Unassembled WGS sequence"/>
</dbReference>
<dbReference type="SUPFAM" id="SSF51045">
    <property type="entry name" value="WW domain"/>
    <property type="match status" value="1"/>
</dbReference>
<dbReference type="InterPro" id="IPR038190">
    <property type="entry name" value="SRI_sf"/>
</dbReference>
<evidence type="ECO:0000256" key="3">
    <source>
        <dbReference type="ARBA" id="ARBA00004286"/>
    </source>
</evidence>
<dbReference type="InterPro" id="IPR001214">
    <property type="entry name" value="SET_dom"/>
</dbReference>
<evidence type="ECO:0000256" key="10">
    <source>
        <dbReference type="ARBA" id="ARBA00022691"/>
    </source>
</evidence>
<dbReference type="PROSITE" id="PS01159">
    <property type="entry name" value="WW_DOMAIN_1"/>
    <property type="match status" value="1"/>
</dbReference>
<protein>
    <recommendedName>
        <fullName evidence="5">Histone-lysine N-methyltransferase, H3 lysine-36 specific</fullName>
        <ecNumber evidence="4">2.1.1.359</ecNumber>
    </recommendedName>
    <alternativeName>
        <fullName evidence="14">SET domain-containing protein 2</fullName>
    </alternativeName>
</protein>
<feature type="compositionally biased region" description="Basic and acidic residues" evidence="16">
    <location>
        <begin position="34"/>
        <end position="53"/>
    </location>
</feature>
<dbReference type="GeneID" id="98116071"/>
<dbReference type="CDD" id="cd19172">
    <property type="entry name" value="SET_SETD2"/>
    <property type="match status" value="1"/>
</dbReference>
<dbReference type="Gene3D" id="2.170.270.10">
    <property type="entry name" value="SET domain"/>
    <property type="match status" value="1"/>
</dbReference>
<dbReference type="SMART" id="SM00317">
    <property type="entry name" value="SET"/>
    <property type="match status" value="1"/>
</dbReference>
<feature type="domain" description="Post-SET" evidence="19">
    <location>
        <begin position="345"/>
        <end position="361"/>
    </location>
</feature>
<evidence type="ECO:0000256" key="5">
    <source>
        <dbReference type="ARBA" id="ARBA00018028"/>
    </source>
</evidence>
<feature type="compositionally biased region" description="Low complexity" evidence="16">
    <location>
        <begin position="621"/>
        <end position="640"/>
    </location>
</feature>
<feature type="compositionally biased region" description="Polar residues" evidence="16">
    <location>
        <begin position="54"/>
        <end position="77"/>
    </location>
</feature>
<dbReference type="SUPFAM" id="SSF82199">
    <property type="entry name" value="SET domain"/>
    <property type="match status" value="1"/>
</dbReference>
<keyword evidence="11" id="KW-0805">Transcription regulation</keyword>
<evidence type="ECO:0000256" key="14">
    <source>
        <dbReference type="ARBA" id="ARBA00030091"/>
    </source>
</evidence>
<feature type="region of interest" description="Disordered" evidence="16">
    <location>
        <begin position="621"/>
        <end position="643"/>
    </location>
</feature>
<dbReference type="InterPro" id="IPR025788">
    <property type="entry name" value="Set2_fungi"/>
</dbReference>
<feature type="compositionally biased region" description="Low complexity" evidence="16">
    <location>
        <begin position="863"/>
        <end position="881"/>
    </location>
</feature>
<dbReference type="Pfam" id="PF08236">
    <property type="entry name" value="SRI"/>
    <property type="match status" value="1"/>
</dbReference>
<keyword evidence="10" id="KW-0949">S-adenosyl-L-methionine</keyword>
<feature type="region of interest" description="Disordered" evidence="16">
    <location>
        <begin position="559"/>
        <end position="598"/>
    </location>
</feature>
<dbReference type="RefSeq" id="XP_070861076.1">
    <property type="nucleotide sequence ID" value="XM_071006370.1"/>
</dbReference>
<dbReference type="CDD" id="cd00201">
    <property type="entry name" value="WW"/>
    <property type="match status" value="1"/>
</dbReference>
<evidence type="ECO:0000256" key="15">
    <source>
        <dbReference type="ARBA" id="ARBA00047545"/>
    </source>
</evidence>
<dbReference type="InterPro" id="IPR006560">
    <property type="entry name" value="AWS_dom"/>
</dbReference>